<evidence type="ECO:0000313" key="7">
    <source>
        <dbReference type="Proteomes" id="UP001142374"/>
    </source>
</evidence>
<feature type="transmembrane region" description="Helical" evidence="5">
    <location>
        <begin position="34"/>
        <end position="58"/>
    </location>
</feature>
<reference evidence="6" key="1">
    <citation type="submission" date="2022-06" db="EMBL/GenBank/DDBJ databases">
        <title>WGS of actinobacteria.</title>
        <authorList>
            <person name="Thawai C."/>
        </authorList>
    </citation>
    <scope>NUCLEOTIDE SEQUENCE</scope>
    <source>
        <strain evidence="6">AA8</strain>
    </source>
</reference>
<dbReference type="GO" id="GO:0016757">
    <property type="term" value="F:glycosyltransferase activity"/>
    <property type="evidence" value="ECO:0007669"/>
    <property type="project" value="UniProtKB-KW"/>
</dbReference>
<keyword evidence="3 6" id="KW-0808">Transferase</keyword>
<feature type="transmembrane region" description="Helical" evidence="5">
    <location>
        <begin position="383"/>
        <end position="406"/>
    </location>
</feature>
<organism evidence="6 7">
    <name type="scientific">Streptomyces telluris</name>
    <dbReference type="NCBI Taxonomy" id="2720021"/>
    <lineage>
        <taxon>Bacteria</taxon>
        <taxon>Bacillati</taxon>
        <taxon>Actinomycetota</taxon>
        <taxon>Actinomycetes</taxon>
        <taxon>Kitasatosporales</taxon>
        <taxon>Streptomycetaceae</taxon>
        <taxon>Streptomyces</taxon>
    </lineage>
</organism>
<feature type="transmembrane region" description="Helical" evidence="5">
    <location>
        <begin position="418"/>
        <end position="443"/>
    </location>
</feature>
<keyword evidence="5" id="KW-1133">Transmembrane helix</keyword>
<gene>
    <name evidence="6" type="ORF">NQU55_12005</name>
</gene>
<dbReference type="Pfam" id="PF13641">
    <property type="entry name" value="Glyco_tranf_2_3"/>
    <property type="match status" value="1"/>
</dbReference>
<comment type="caution">
    <text evidence="6">The sequence shown here is derived from an EMBL/GenBank/DDBJ whole genome shotgun (WGS) entry which is preliminary data.</text>
</comment>
<dbReference type="RefSeq" id="WP_168094748.1">
    <property type="nucleotide sequence ID" value="NZ_JAATER010000294.1"/>
</dbReference>
<dbReference type="Proteomes" id="UP001142374">
    <property type="component" value="Unassembled WGS sequence"/>
</dbReference>
<evidence type="ECO:0000256" key="5">
    <source>
        <dbReference type="SAM" id="Phobius"/>
    </source>
</evidence>
<comment type="similarity">
    <text evidence="1">Belongs to the glycosyltransferase 2 family.</text>
</comment>
<keyword evidence="2 6" id="KW-0328">Glycosyltransferase</keyword>
<dbReference type="SUPFAM" id="SSF53448">
    <property type="entry name" value="Nucleotide-diphospho-sugar transferases"/>
    <property type="match status" value="1"/>
</dbReference>
<feature type="region of interest" description="Disordered" evidence="4">
    <location>
        <begin position="1"/>
        <end position="22"/>
    </location>
</feature>
<dbReference type="EMBL" id="JANIID010000008">
    <property type="protein sequence ID" value="MCQ8770499.1"/>
    <property type="molecule type" value="Genomic_DNA"/>
</dbReference>
<keyword evidence="5" id="KW-0812">Transmembrane</keyword>
<evidence type="ECO:0000256" key="2">
    <source>
        <dbReference type="ARBA" id="ARBA00022676"/>
    </source>
</evidence>
<dbReference type="InterPro" id="IPR029044">
    <property type="entry name" value="Nucleotide-diphossugar_trans"/>
</dbReference>
<accession>A0A9X2LGE7</accession>
<keyword evidence="5" id="KW-0472">Membrane</keyword>
<dbReference type="Gene3D" id="3.90.550.10">
    <property type="entry name" value="Spore Coat Polysaccharide Biosynthesis Protein SpsA, Chain A"/>
    <property type="match status" value="1"/>
</dbReference>
<dbReference type="AlphaFoldDB" id="A0A9X2LGE7"/>
<evidence type="ECO:0000256" key="3">
    <source>
        <dbReference type="ARBA" id="ARBA00022679"/>
    </source>
</evidence>
<evidence type="ECO:0000313" key="6">
    <source>
        <dbReference type="EMBL" id="MCQ8770499.1"/>
    </source>
</evidence>
<dbReference type="PANTHER" id="PTHR43630:SF1">
    <property type="entry name" value="POLY-BETA-1,6-N-ACETYL-D-GLUCOSAMINE SYNTHASE"/>
    <property type="match status" value="1"/>
</dbReference>
<dbReference type="EC" id="2.4.-.-" evidence="6"/>
<feature type="compositionally biased region" description="Basic and acidic residues" evidence="4">
    <location>
        <begin position="1"/>
        <end position="12"/>
    </location>
</feature>
<name>A0A9X2LGE7_9ACTN</name>
<protein>
    <submittedName>
        <fullName evidence="6">Glycosyltransferase</fullName>
        <ecNumber evidence="6">2.4.-.-</ecNumber>
    </submittedName>
</protein>
<evidence type="ECO:0000256" key="1">
    <source>
        <dbReference type="ARBA" id="ARBA00006739"/>
    </source>
</evidence>
<dbReference type="PANTHER" id="PTHR43630">
    <property type="entry name" value="POLY-BETA-1,6-N-ACETYL-D-GLUCOSAMINE SYNTHASE"/>
    <property type="match status" value="1"/>
</dbReference>
<proteinExistence type="inferred from homology"/>
<keyword evidence="7" id="KW-1185">Reference proteome</keyword>
<sequence>MSREGDADREKAPQQPGGAHKGDPVAVLDTITQYVTIVIAVFTGVYNVSLLALGTILARRAEGSMRGQLLRAHEPTVELPIGWSVFVLVPCLNEERVIANTLRCLLEGQPGARIVVVDDGSDDATARIVQTVGGDRVTLVRRTLPAARRGKGAALNAGLYTVREQAGKEGLDTGRVLVCVLDADGRMTPGAAGRVTLRFADPAVGGAQLAVRIRGRHRWALRLQDLEFWALSALTQFGRIATGTVSMGGNGQFSRLSALDSIGPLPWSDSLTEDLDLGISLAARGWTVTSTTTAFVSQQGLTSPRRLLRQRARWYHGHMSAIRRLPELWTHSAVGIRGRVELTCYLLVPYLVTLPASVIQHYAVLRALCGDGAGMPRLVPGSVWLNVLAWQSLPFTAYLVSALLYWRRTDDLPAWKAVCGSPAVMVCMYLGFAASWCALWQIITRRRRWTKTERAVETPVASVTPATVRSTMPSTTER</sequence>
<evidence type="ECO:0000256" key="4">
    <source>
        <dbReference type="SAM" id="MobiDB-lite"/>
    </source>
</evidence>